<evidence type="ECO:0000313" key="3">
    <source>
        <dbReference type="EMBL" id="SHI75081.1"/>
    </source>
</evidence>
<dbReference type="EMBL" id="FQZE01000005">
    <property type="protein sequence ID" value="SHI75081.1"/>
    <property type="molecule type" value="Genomic_DNA"/>
</dbReference>
<dbReference type="InterPro" id="IPR051045">
    <property type="entry name" value="TonB-dependent_transducer"/>
</dbReference>
<dbReference type="Proteomes" id="UP000184050">
    <property type="component" value="Unassembled WGS sequence"/>
</dbReference>
<organism evidence="3 4">
    <name type="scientific">Tangfeifania diversioriginum</name>
    <dbReference type="NCBI Taxonomy" id="1168035"/>
    <lineage>
        <taxon>Bacteria</taxon>
        <taxon>Pseudomonadati</taxon>
        <taxon>Bacteroidota</taxon>
        <taxon>Bacteroidia</taxon>
        <taxon>Marinilabiliales</taxon>
        <taxon>Prolixibacteraceae</taxon>
        <taxon>Tangfeifania</taxon>
    </lineage>
</organism>
<dbReference type="STRING" id="1168035.SAMN05444280_105134"/>
<dbReference type="Gene3D" id="3.30.1150.10">
    <property type="match status" value="1"/>
</dbReference>
<feature type="transmembrane region" description="Helical" evidence="1">
    <location>
        <begin position="271"/>
        <end position="290"/>
    </location>
</feature>
<dbReference type="InterPro" id="IPR008756">
    <property type="entry name" value="Peptidase_M56"/>
</dbReference>
<dbReference type="RefSeq" id="WP_073166451.1">
    <property type="nucleotide sequence ID" value="NZ_FQZE01000005.1"/>
</dbReference>
<evidence type="ECO:0000313" key="4">
    <source>
        <dbReference type="Proteomes" id="UP000184050"/>
    </source>
</evidence>
<evidence type="ECO:0000256" key="1">
    <source>
        <dbReference type="SAM" id="Phobius"/>
    </source>
</evidence>
<dbReference type="InterPro" id="IPR037682">
    <property type="entry name" value="TonB_C"/>
</dbReference>
<proteinExistence type="predicted"/>
<dbReference type="Pfam" id="PF13715">
    <property type="entry name" value="CarbopepD_reg_2"/>
    <property type="match status" value="2"/>
</dbReference>
<feature type="transmembrane region" description="Helical" evidence="1">
    <location>
        <begin position="100"/>
        <end position="126"/>
    </location>
</feature>
<sequence>METLFEFLLKASAGIALFYLVYWVFLRHETFHAANRWFLLSALLLSVLLPLFPVHYAVMIEAPERTTVFQAMGETFKNARSVSGSSAQNSVSLTWQQIVLAIYLTGTFLFFVRLLGQTILLVRLLLKHKIKSMNGIRIVENEKYGLPFSFFNIVFINPKFHKQEELPEILTHEKVHIRENHWFDLLITELLTVIFWFNPFIWFFEHSIKQNHEYLADKGVLAQGHSTGRYQALLVNQLMGFQVFGVTNNLNFALNKNRLKMMTKKRTPRVLGIKFVWALPALALLLFAFAEPRYKVVSTETENPTSTKQISDNEHVIRGKVIRQKNEKPLQNATVIIKGTTVGTITDEKGEFLLTNPNPETEPESGELITELEISNVGYETIVGQVGLTAKGSVEETYSITGFTGKNNSVYPSVENSSYVFRVREGDVTQKKNQIKGKVVNENGEPIHGVSIVIRGTTNGTVSNEDGEFELSASEDQQVIFSFVGKETVEVEVSSFNPATKQEITLNEGVFQIIPKKHFKEEMPPPPPPPPLPLKDNDEEVFFVVEDIPKYPGGFYALGQYVEEMQKKFAKSDNISGKAVVGFTVSATGKVTDIKIVEQDNEDVGWAAAAIATNMKDWKPGMQRGKPVPVKMTLPVEF</sequence>
<dbReference type="Pfam" id="PF05569">
    <property type="entry name" value="Peptidase_M56"/>
    <property type="match status" value="1"/>
</dbReference>
<gene>
    <name evidence="3" type="ORF">SAMN05444280_105134</name>
</gene>
<name>A0A1M6DPE9_9BACT</name>
<feature type="transmembrane region" description="Helical" evidence="1">
    <location>
        <begin position="182"/>
        <end position="204"/>
    </location>
</feature>
<dbReference type="AlphaFoldDB" id="A0A1M6DPE9"/>
<keyword evidence="1" id="KW-1133">Transmembrane helix</keyword>
<feature type="transmembrane region" description="Helical" evidence="1">
    <location>
        <begin position="37"/>
        <end position="58"/>
    </location>
</feature>
<reference evidence="3 4" key="1">
    <citation type="submission" date="2016-11" db="EMBL/GenBank/DDBJ databases">
        <authorList>
            <person name="Jaros S."/>
            <person name="Januszkiewicz K."/>
            <person name="Wedrychowicz H."/>
        </authorList>
    </citation>
    <scope>NUCLEOTIDE SEQUENCE [LARGE SCALE GENOMIC DNA]</scope>
    <source>
        <strain evidence="3 4">DSM 27063</strain>
    </source>
</reference>
<evidence type="ECO:0000259" key="2">
    <source>
        <dbReference type="PROSITE" id="PS52015"/>
    </source>
</evidence>
<dbReference type="OrthoDB" id="9814002at2"/>
<dbReference type="PANTHER" id="PTHR33446">
    <property type="entry name" value="PROTEIN TONB-RELATED"/>
    <property type="match status" value="1"/>
</dbReference>
<dbReference type="SUPFAM" id="SSF74653">
    <property type="entry name" value="TolA/TonB C-terminal domain"/>
    <property type="match status" value="1"/>
</dbReference>
<feature type="transmembrane region" description="Helical" evidence="1">
    <location>
        <begin position="7"/>
        <end position="25"/>
    </location>
</feature>
<keyword evidence="1" id="KW-0472">Membrane</keyword>
<dbReference type="CDD" id="cd07341">
    <property type="entry name" value="M56_BlaR1_MecR1_like"/>
    <property type="match status" value="1"/>
</dbReference>
<keyword evidence="1" id="KW-0812">Transmembrane</keyword>
<feature type="domain" description="TonB C-terminal" evidence="2">
    <location>
        <begin position="551"/>
        <end position="638"/>
    </location>
</feature>
<accession>A0A1M6DPE9</accession>
<keyword evidence="4" id="KW-1185">Reference proteome</keyword>
<dbReference type="Pfam" id="PF03544">
    <property type="entry name" value="TonB_C"/>
    <property type="match status" value="1"/>
</dbReference>
<dbReference type="GO" id="GO:0055085">
    <property type="term" value="P:transmembrane transport"/>
    <property type="evidence" value="ECO:0007669"/>
    <property type="project" value="InterPro"/>
</dbReference>
<dbReference type="PROSITE" id="PS52015">
    <property type="entry name" value="TONB_CTD"/>
    <property type="match status" value="1"/>
</dbReference>
<dbReference type="Gene3D" id="2.60.40.1120">
    <property type="entry name" value="Carboxypeptidase-like, regulatory domain"/>
    <property type="match status" value="2"/>
</dbReference>
<dbReference type="SUPFAM" id="SSF49464">
    <property type="entry name" value="Carboxypeptidase regulatory domain-like"/>
    <property type="match status" value="2"/>
</dbReference>
<dbReference type="InterPro" id="IPR008969">
    <property type="entry name" value="CarboxyPept-like_regulatory"/>
</dbReference>
<feature type="transmembrane region" description="Helical" evidence="1">
    <location>
        <begin position="230"/>
        <end position="250"/>
    </location>
</feature>
<protein>
    <submittedName>
        <fullName evidence="3">TonB family C-terminal domain-containing protein</fullName>
    </submittedName>
</protein>